<sequence length="92" mass="9711">MQSHSRFNSTSAQLAVRIGGALLCGILAFGYSGFSANADERQIILIQPLPEKPSEAAPQELDLEDGIISAQKFTVFGIDPIITGPVPGITRG</sequence>
<dbReference type="RefSeq" id="WP_146612726.1">
    <property type="nucleotide sequence ID" value="NZ_JBHEEY010000004.1"/>
</dbReference>
<reference evidence="1 2" key="1">
    <citation type="submission" date="2018-06" db="EMBL/GenBank/DDBJ databases">
        <title>Genomic Encyclopedia of Type Strains, Phase IV (KMG-IV): sequencing the most valuable type-strain genomes for metagenomic binning, comparative biology and taxonomic classification.</title>
        <authorList>
            <person name="Goeker M."/>
        </authorList>
    </citation>
    <scope>NUCLEOTIDE SEQUENCE [LARGE SCALE GENOMIC DNA]</scope>
    <source>
        <strain evidence="1 2">DSM 26720</strain>
    </source>
</reference>
<name>A0A364JUZ5_9HYPH</name>
<comment type="caution">
    <text evidence="1">The sequence shown here is derived from an EMBL/GenBank/DDBJ whole genome shotgun (WGS) entry which is preliminary data.</text>
</comment>
<proteinExistence type="predicted"/>
<dbReference type="OrthoDB" id="9805070at2"/>
<organism evidence="1 2">
    <name type="scientific">Falsochrobactrum ovis</name>
    <dbReference type="NCBI Taxonomy" id="1293442"/>
    <lineage>
        <taxon>Bacteria</taxon>
        <taxon>Pseudomonadati</taxon>
        <taxon>Pseudomonadota</taxon>
        <taxon>Alphaproteobacteria</taxon>
        <taxon>Hyphomicrobiales</taxon>
        <taxon>Brucellaceae</taxon>
        <taxon>Falsochrobactrum</taxon>
    </lineage>
</organism>
<dbReference type="Proteomes" id="UP000249453">
    <property type="component" value="Unassembled WGS sequence"/>
</dbReference>
<protein>
    <submittedName>
        <fullName evidence="1">Uncharacterized protein</fullName>
    </submittedName>
</protein>
<accession>A0A364JUZ5</accession>
<gene>
    <name evidence="1" type="ORF">C7374_106116</name>
</gene>
<evidence type="ECO:0000313" key="2">
    <source>
        <dbReference type="Proteomes" id="UP000249453"/>
    </source>
</evidence>
<keyword evidence="2" id="KW-1185">Reference proteome</keyword>
<dbReference type="EMBL" id="QLMK01000006">
    <property type="protein sequence ID" value="RAK28582.1"/>
    <property type="molecule type" value="Genomic_DNA"/>
</dbReference>
<dbReference type="AlphaFoldDB" id="A0A364JUZ5"/>
<evidence type="ECO:0000313" key="1">
    <source>
        <dbReference type="EMBL" id="RAK28582.1"/>
    </source>
</evidence>